<keyword evidence="3 9" id="KW-1003">Cell membrane</keyword>
<sequence length="501" mass="56342">MPKQHYLFSFLAGAVLTLAFAPFEYRIIALISPAIFFHLLYSANSLKQHMGISYLFGVGLFATGASWIFYSMYFFSQAHIVLAIGLTSLFVLLMALFFLPLALLAYYLRQSHRLLTLVLIFPAVWVLAEWLRGWLFTGFPWLYLAHTHIDDFLINVAPIGGGLLVSWLSATLSGLLIAFLLGDKRERVITASATGVLLISVYATQFIQWTSPLDQAFKVTLLQGNIPQQEKWLPENLHPTIERYQEMTNQHLDSDIIIWPETALPSYFHLHLENLIEPLNKLSTDTNTDIILGGFFHNSEGKAGAENSILAISGNSREIYSKQHLVPFSEYIPFLEHLRWLEKWIKLPYDSVKRGQGSTLLTVAGYRAQMSVCYEDAYGNEIIEGLPEAHFLINVSNDGWFTGSIEPFQHMEIARLRAVETGRYLLRSTNIGVSGIVDHKGRIVASAPAYTTTSITGLAQAREGSTFYVRFGNYLAITLIILTLLMTMACSKKPLTSRISK</sequence>
<dbReference type="NCBIfam" id="TIGR00546">
    <property type="entry name" value="lnt"/>
    <property type="match status" value="1"/>
</dbReference>
<evidence type="ECO:0000256" key="9">
    <source>
        <dbReference type="HAMAP-Rule" id="MF_01148"/>
    </source>
</evidence>
<evidence type="ECO:0000313" key="11">
    <source>
        <dbReference type="EMBL" id="CAA6806900.1"/>
    </source>
</evidence>
<comment type="similarity">
    <text evidence="2 9">Belongs to the CN hydrolase family. Apolipoprotein N-acyltransferase subfamily.</text>
</comment>
<evidence type="ECO:0000256" key="8">
    <source>
        <dbReference type="ARBA" id="ARBA00023315"/>
    </source>
</evidence>
<accession>A0A6S6SPB3</accession>
<dbReference type="InterPro" id="IPR036526">
    <property type="entry name" value="C-N_Hydrolase_sf"/>
</dbReference>
<evidence type="ECO:0000256" key="6">
    <source>
        <dbReference type="ARBA" id="ARBA00022989"/>
    </source>
</evidence>
<dbReference type="InterPro" id="IPR004563">
    <property type="entry name" value="Apolipo_AcylTrfase"/>
</dbReference>
<dbReference type="GO" id="GO:0042158">
    <property type="term" value="P:lipoprotein biosynthetic process"/>
    <property type="evidence" value="ECO:0007669"/>
    <property type="project" value="UniProtKB-UniRule"/>
</dbReference>
<evidence type="ECO:0000256" key="4">
    <source>
        <dbReference type="ARBA" id="ARBA00022679"/>
    </source>
</evidence>
<comment type="catalytic activity">
    <reaction evidence="9">
        <text>N-terminal S-1,2-diacyl-sn-glyceryl-L-cysteinyl-[lipoprotein] + a glycerophospholipid = N-acyl-S-1,2-diacyl-sn-glyceryl-L-cysteinyl-[lipoprotein] + a 2-acyl-sn-glycero-3-phospholipid + H(+)</text>
        <dbReference type="Rhea" id="RHEA:48228"/>
        <dbReference type="Rhea" id="RHEA-COMP:14681"/>
        <dbReference type="Rhea" id="RHEA-COMP:14684"/>
        <dbReference type="ChEBI" id="CHEBI:15378"/>
        <dbReference type="ChEBI" id="CHEBI:136912"/>
        <dbReference type="ChEBI" id="CHEBI:140656"/>
        <dbReference type="ChEBI" id="CHEBI:140657"/>
        <dbReference type="ChEBI" id="CHEBI:140660"/>
        <dbReference type="EC" id="2.3.1.269"/>
    </reaction>
</comment>
<feature type="domain" description="CN hydrolase" evidence="10">
    <location>
        <begin position="222"/>
        <end position="463"/>
    </location>
</feature>
<dbReference type="Pfam" id="PF20154">
    <property type="entry name" value="LNT_N"/>
    <property type="match status" value="1"/>
</dbReference>
<gene>
    <name evidence="9" type="primary">lnt</name>
    <name evidence="11" type="ORF">HELGO_WM12248</name>
</gene>
<dbReference type="EC" id="2.3.1.269" evidence="9"/>
<dbReference type="SUPFAM" id="SSF56317">
    <property type="entry name" value="Carbon-nitrogen hydrolase"/>
    <property type="match status" value="1"/>
</dbReference>
<dbReference type="GO" id="GO:0016410">
    <property type="term" value="F:N-acyltransferase activity"/>
    <property type="evidence" value="ECO:0007669"/>
    <property type="project" value="UniProtKB-UniRule"/>
</dbReference>
<feature type="transmembrane region" description="Helical" evidence="9">
    <location>
        <begin position="51"/>
        <end position="74"/>
    </location>
</feature>
<feature type="transmembrane region" description="Helical" evidence="9">
    <location>
        <begin position="114"/>
        <end position="132"/>
    </location>
</feature>
<keyword evidence="11" id="KW-0449">Lipoprotein</keyword>
<name>A0A6S6SPB3_9GAMM</name>
<feature type="transmembrane region" description="Helical" evidence="9">
    <location>
        <begin position="80"/>
        <end position="107"/>
    </location>
</feature>
<comment type="function">
    <text evidence="9">Catalyzes the phospholipid dependent N-acylation of the N-terminal cysteine of apolipoprotein, the last step in lipoprotein maturation.</text>
</comment>
<dbReference type="HAMAP" id="MF_01148">
    <property type="entry name" value="Lnt"/>
    <property type="match status" value="1"/>
</dbReference>
<evidence type="ECO:0000256" key="1">
    <source>
        <dbReference type="ARBA" id="ARBA00004651"/>
    </source>
</evidence>
<dbReference type="AlphaFoldDB" id="A0A6S6SPB3"/>
<dbReference type="CDD" id="cd07571">
    <property type="entry name" value="ALP_N-acyl_transferase"/>
    <property type="match status" value="1"/>
</dbReference>
<dbReference type="PANTHER" id="PTHR38686:SF1">
    <property type="entry name" value="APOLIPOPROTEIN N-ACYLTRANSFERASE"/>
    <property type="match status" value="1"/>
</dbReference>
<protein>
    <recommendedName>
        <fullName evidence="9">Apolipoprotein N-acyltransferase</fullName>
        <shortName evidence="9">ALP N-acyltransferase</shortName>
        <ecNumber evidence="9">2.3.1.269</ecNumber>
    </recommendedName>
</protein>
<evidence type="ECO:0000256" key="2">
    <source>
        <dbReference type="ARBA" id="ARBA00010065"/>
    </source>
</evidence>
<proteinExistence type="inferred from homology"/>
<evidence type="ECO:0000256" key="3">
    <source>
        <dbReference type="ARBA" id="ARBA00022475"/>
    </source>
</evidence>
<dbReference type="GO" id="GO:0005886">
    <property type="term" value="C:plasma membrane"/>
    <property type="evidence" value="ECO:0007669"/>
    <property type="project" value="UniProtKB-SubCell"/>
</dbReference>
<dbReference type="InterPro" id="IPR045378">
    <property type="entry name" value="LNT_N"/>
</dbReference>
<reference evidence="11" key="1">
    <citation type="submission" date="2020-01" db="EMBL/GenBank/DDBJ databases">
        <authorList>
            <person name="Meier V. D."/>
            <person name="Meier V D."/>
        </authorList>
    </citation>
    <scope>NUCLEOTIDE SEQUENCE</scope>
    <source>
        <strain evidence="11">HLG_WM_MAG_07</strain>
    </source>
</reference>
<keyword evidence="7 9" id="KW-0472">Membrane</keyword>
<keyword evidence="5 9" id="KW-0812">Transmembrane</keyword>
<dbReference type="PROSITE" id="PS50263">
    <property type="entry name" value="CN_HYDROLASE"/>
    <property type="match status" value="1"/>
</dbReference>
<feature type="transmembrane region" description="Helical" evidence="9">
    <location>
        <begin position="6"/>
        <end position="39"/>
    </location>
</feature>
<evidence type="ECO:0000256" key="5">
    <source>
        <dbReference type="ARBA" id="ARBA00022692"/>
    </source>
</evidence>
<feature type="transmembrane region" description="Helical" evidence="9">
    <location>
        <begin position="471"/>
        <end position="491"/>
    </location>
</feature>
<comment type="subcellular location">
    <subcellularLocation>
        <location evidence="1 9">Cell membrane</location>
        <topology evidence="1 9">Multi-pass membrane protein</topology>
    </subcellularLocation>
</comment>
<dbReference type="Gene3D" id="3.60.110.10">
    <property type="entry name" value="Carbon-nitrogen hydrolase"/>
    <property type="match status" value="1"/>
</dbReference>
<evidence type="ECO:0000256" key="7">
    <source>
        <dbReference type="ARBA" id="ARBA00023136"/>
    </source>
</evidence>
<keyword evidence="4 9" id="KW-0808">Transferase</keyword>
<dbReference type="UniPathway" id="UPA00666"/>
<dbReference type="Pfam" id="PF00795">
    <property type="entry name" value="CN_hydrolase"/>
    <property type="match status" value="1"/>
</dbReference>
<dbReference type="PANTHER" id="PTHR38686">
    <property type="entry name" value="APOLIPOPROTEIN N-ACYLTRANSFERASE"/>
    <property type="match status" value="1"/>
</dbReference>
<organism evidence="11">
    <name type="scientific">uncultured Thiotrichaceae bacterium</name>
    <dbReference type="NCBI Taxonomy" id="298394"/>
    <lineage>
        <taxon>Bacteria</taxon>
        <taxon>Pseudomonadati</taxon>
        <taxon>Pseudomonadota</taxon>
        <taxon>Gammaproteobacteria</taxon>
        <taxon>Thiotrichales</taxon>
        <taxon>Thiotrichaceae</taxon>
        <taxon>environmental samples</taxon>
    </lineage>
</organism>
<dbReference type="EMBL" id="CACVAY010000032">
    <property type="protein sequence ID" value="CAA6806900.1"/>
    <property type="molecule type" value="Genomic_DNA"/>
</dbReference>
<feature type="transmembrane region" description="Helical" evidence="9">
    <location>
        <begin position="152"/>
        <end position="181"/>
    </location>
</feature>
<dbReference type="InterPro" id="IPR003010">
    <property type="entry name" value="C-N_Hydrolase"/>
</dbReference>
<keyword evidence="6 9" id="KW-1133">Transmembrane helix</keyword>
<evidence type="ECO:0000259" key="10">
    <source>
        <dbReference type="PROSITE" id="PS50263"/>
    </source>
</evidence>
<feature type="transmembrane region" description="Helical" evidence="9">
    <location>
        <begin position="188"/>
        <end position="209"/>
    </location>
</feature>
<keyword evidence="8 9" id="KW-0012">Acyltransferase</keyword>
<comment type="pathway">
    <text evidence="9">Protein modification; lipoprotein biosynthesis (N-acyl transfer).</text>
</comment>